<sequence length="59" mass="6597">MLKGLFSNKEKLLELANTPLNENYAAVILKKLLEKLGDPGKFLILCGFSELKYKSLANL</sequence>
<keyword evidence="1" id="KW-0808">Transferase</keyword>
<name>A0A699ST56_TANCI</name>
<reference evidence="1" key="1">
    <citation type="journal article" date="2019" name="Sci. Rep.">
        <title>Draft genome of Tanacetum cinerariifolium, the natural source of mosquito coil.</title>
        <authorList>
            <person name="Yamashiro T."/>
            <person name="Shiraishi A."/>
            <person name="Satake H."/>
            <person name="Nakayama K."/>
        </authorList>
    </citation>
    <scope>NUCLEOTIDE SEQUENCE</scope>
</reference>
<accession>A0A699ST56</accession>
<dbReference type="EMBL" id="BKCJ011181929">
    <property type="protein sequence ID" value="GFC99973.1"/>
    <property type="molecule type" value="Genomic_DNA"/>
</dbReference>
<organism evidence="1">
    <name type="scientific">Tanacetum cinerariifolium</name>
    <name type="common">Dalmatian daisy</name>
    <name type="synonym">Chrysanthemum cinerariifolium</name>
    <dbReference type="NCBI Taxonomy" id="118510"/>
    <lineage>
        <taxon>Eukaryota</taxon>
        <taxon>Viridiplantae</taxon>
        <taxon>Streptophyta</taxon>
        <taxon>Embryophyta</taxon>
        <taxon>Tracheophyta</taxon>
        <taxon>Spermatophyta</taxon>
        <taxon>Magnoliopsida</taxon>
        <taxon>eudicotyledons</taxon>
        <taxon>Gunneridae</taxon>
        <taxon>Pentapetalae</taxon>
        <taxon>asterids</taxon>
        <taxon>campanulids</taxon>
        <taxon>Asterales</taxon>
        <taxon>Asteraceae</taxon>
        <taxon>Asteroideae</taxon>
        <taxon>Anthemideae</taxon>
        <taxon>Anthemidinae</taxon>
        <taxon>Tanacetum</taxon>
    </lineage>
</organism>
<comment type="caution">
    <text evidence="1">The sequence shown here is derived from an EMBL/GenBank/DDBJ whole genome shotgun (WGS) entry which is preliminary data.</text>
</comment>
<keyword evidence="1" id="KW-0548">Nucleotidyltransferase</keyword>
<dbReference type="GO" id="GO:0003964">
    <property type="term" value="F:RNA-directed DNA polymerase activity"/>
    <property type="evidence" value="ECO:0007669"/>
    <property type="project" value="UniProtKB-KW"/>
</dbReference>
<gene>
    <name evidence="1" type="ORF">Tci_871943</name>
</gene>
<protein>
    <submittedName>
        <fullName evidence="1">Reverse transcriptase domain-containing protein</fullName>
    </submittedName>
</protein>
<evidence type="ECO:0000313" key="1">
    <source>
        <dbReference type="EMBL" id="GFC99973.1"/>
    </source>
</evidence>
<keyword evidence="1" id="KW-0695">RNA-directed DNA polymerase</keyword>
<feature type="non-terminal residue" evidence="1">
    <location>
        <position position="59"/>
    </location>
</feature>
<proteinExistence type="predicted"/>
<dbReference type="AlphaFoldDB" id="A0A699ST56"/>